<keyword evidence="1" id="KW-0472">Membrane</keyword>
<accession>A0AAN9EII3</accession>
<keyword evidence="3" id="KW-1185">Reference proteome</keyword>
<reference evidence="2 3" key="1">
    <citation type="submission" date="2024-01" db="EMBL/GenBank/DDBJ databases">
        <title>The genomes of 5 underutilized Papilionoideae crops provide insights into root nodulation and disease resistanc.</title>
        <authorList>
            <person name="Yuan L."/>
        </authorList>
    </citation>
    <scope>NUCLEOTIDE SEQUENCE [LARGE SCALE GENOMIC DNA]</scope>
    <source>
        <strain evidence="2">ZHUSHIDOU_FW_LH</strain>
        <tissue evidence="2">Leaf</tissue>
    </source>
</reference>
<proteinExistence type="predicted"/>
<dbReference type="AlphaFoldDB" id="A0AAN9EII3"/>
<evidence type="ECO:0000313" key="2">
    <source>
        <dbReference type="EMBL" id="KAK7257893.1"/>
    </source>
</evidence>
<evidence type="ECO:0000313" key="3">
    <source>
        <dbReference type="Proteomes" id="UP001372338"/>
    </source>
</evidence>
<dbReference type="Proteomes" id="UP001372338">
    <property type="component" value="Unassembled WGS sequence"/>
</dbReference>
<keyword evidence="1" id="KW-1133">Transmembrane helix</keyword>
<gene>
    <name evidence="2" type="ORF">RIF29_32204</name>
</gene>
<protein>
    <submittedName>
        <fullName evidence="2">Uncharacterized protein</fullName>
    </submittedName>
</protein>
<comment type="caution">
    <text evidence="2">The sequence shown here is derived from an EMBL/GenBank/DDBJ whole genome shotgun (WGS) entry which is preliminary data.</text>
</comment>
<dbReference type="PANTHER" id="PTHR37245:SF4">
    <property type="entry name" value="PAMP-INDUCED SECRETED PEPTIDE 1"/>
    <property type="match status" value="1"/>
</dbReference>
<organism evidence="2 3">
    <name type="scientific">Crotalaria pallida</name>
    <name type="common">Smooth rattlebox</name>
    <name type="synonym">Crotalaria striata</name>
    <dbReference type="NCBI Taxonomy" id="3830"/>
    <lineage>
        <taxon>Eukaryota</taxon>
        <taxon>Viridiplantae</taxon>
        <taxon>Streptophyta</taxon>
        <taxon>Embryophyta</taxon>
        <taxon>Tracheophyta</taxon>
        <taxon>Spermatophyta</taxon>
        <taxon>Magnoliopsida</taxon>
        <taxon>eudicotyledons</taxon>
        <taxon>Gunneridae</taxon>
        <taxon>Pentapetalae</taxon>
        <taxon>rosids</taxon>
        <taxon>fabids</taxon>
        <taxon>Fabales</taxon>
        <taxon>Fabaceae</taxon>
        <taxon>Papilionoideae</taxon>
        <taxon>50 kb inversion clade</taxon>
        <taxon>genistoids sensu lato</taxon>
        <taxon>core genistoids</taxon>
        <taxon>Crotalarieae</taxon>
        <taxon>Crotalaria</taxon>
    </lineage>
</organism>
<feature type="transmembrane region" description="Helical" evidence="1">
    <location>
        <begin position="7"/>
        <end position="26"/>
    </location>
</feature>
<dbReference type="InterPro" id="IPR040273">
    <property type="entry name" value="PIP1"/>
</dbReference>
<sequence>MNPGKACTVLNLVAVVILCVAMLMSYNNQSGVDASRVLLSSDSQDFARANHLQTYTTTSLVYYEQAKNTMSFWLQRLASGPSRKGPGH</sequence>
<dbReference type="EMBL" id="JAYWIO010000006">
    <property type="protein sequence ID" value="KAK7257893.1"/>
    <property type="molecule type" value="Genomic_DNA"/>
</dbReference>
<dbReference type="GO" id="GO:0006952">
    <property type="term" value="P:defense response"/>
    <property type="evidence" value="ECO:0007669"/>
    <property type="project" value="InterPro"/>
</dbReference>
<dbReference type="PANTHER" id="PTHR37245">
    <property type="entry name" value="PAMP-INDUCED SECRETED PEPTIDE 1"/>
    <property type="match status" value="1"/>
</dbReference>
<evidence type="ECO:0000256" key="1">
    <source>
        <dbReference type="SAM" id="Phobius"/>
    </source>
</evidence>
<name>A0AAN9EII3_CROPI</name>
<keyword evidence="1" id="KW-0812">Transmembrane</keyword>